<sequence>MAIVPTNHYTSVTQSDFDMITDKRVKLPKDSLGFKMLYGTGSKAKASDRFSDFRGLFNRLLDDDYYHLELL</sequence>
<protein>
    <submittedName>
        <fullName evidence="1">Uncharacterized protein</fullName>
    </submittedName>
</protein>
<dbReference type="Proteomes" id="UP001161757">
    <property type="component" value="Unassembled WGS sequence"/>
</dbReference>
<accession>A0AAN6IUX6</accession>
<organism evidence="1 2">
    <name type="scientific">Exophiala dermatitidis</name>
    <name type="common">Black yeast-like fungus</name>
    <name type="synonym">Wangiella dermatitidis</name>
    <dbReference type="NCBI Taxonomy" id="5970"/>
    <lineage>
        <taxon>Eukaryota</taxon>
        <taxon>Fungi</taxon>
        <taxon>Dikarya</taxon>
        <taxon>Ascomycota</taxon>
        <taxon>Pezizomycotina</taxon>
        <taxon>Eurotiomycetes</taxon>
        <taxon>Chaetothyriomycetidae</taxon>
        <taxon>Chaetothyriales</taxon>
        <taxon>Herpotrichiellaceae</taxon>
        <taxon>Exophiala</taxon>
    </lineage>
</organism>
<gene>
    <name evidence="1" type="ORF">HRR80_005203</name>
</gene>
<evidence type="ECO:0000313" key="1">
    <source>
        <dbReference type="EMBL" id="KAJ8991153.1"/>
    </source>
</evidence>
<proteinExistence type="predicted"/>
<reference evidence="1" key="1">
    <citation type="submission" date="2023-01" db="EMBL/GenBank/DDBJ databases">
        <title>Exophiala dermititidis isolated from Cystic Fibrosis Patient.</title>
        <authorList>
            <person name="Kurbessoian T."/>
            <person name="Crocker A."/>
            <person name="Murante D."/>
            <person name="Hogan D.A."/>
            <person name="Stajich J.E."/>
        </authorList>
    </citation>
    <scope>NUCLEOTIDE SEQUENCE</scope>
    <source>
        <strain evidence="1">Ex8</strain>
    </source>
</reference>
<evidence type="ECO:0000313" key="2">
    <source>
        <dbReference type="Proteomes" id="UP001161757"/>
    </source>
</evidence>
<dbReference type="EMBL" id="JAJGCB010000009">
    <property type="protein sequence ID" value="KAJ8991153.1"/>
    <property type="molecule type" value="Genomic_DNA"/>
</dbReference>
<comment type="caution">
    <text evidence="1">The sequence shown here is derived from an EMBL/GenBank/DDBJ whole genome shotgun (WGS) entry which is preliminary data.</text>
</comment>
<name>A0AAN6IUX6_EXODE</name>
<dbReference type="AlphaFoldDB" id="A0AAN6IUX6"/>